<gene>
    <name evidence="9" type="ORF">DEACI_2036</name>
    <name evidence="8" type="ORF">DEACI_2885</name>
</gene>
<comment type="similarity">
    <text evidence="6">Belongs to the radical SAM superfamily. Anaerobic sulfatase-maturating enzyme family.</text>
</comment>
<evidence type="ECO:0000256" key="5">
    <source>
        <dbReference type="ARBA" id="ARBA00023014"/>
    </source>
</evidence>
<evidence type="ECO:0000256" key="2">
    <source>
        <dbReference type="ARBA" id="ARBA00022691"/>
    </source>
</evidence>
<keyword evidence="5" id="KW-0411">Iron-sulfur</keyword>
<reference evidence="8" key="2">
    <citation type="submission" date="2020-01" db="EMBL/GenBank/DDBJ databases">
        <authorList>
            <person name="Hornung B."/>
        </authorList>
    </citation>
    <scope>NUCLEOTIDE SEQUENCE</scope>
    <source>
        <strain evidence="8">PacBioINE</strain>
    </source>
</reference>
<evidence type="ECO:0000256" key="4">
    <source>
        <dbReference type="ARBA" id="ARBA00023004"/>
    </source>
</evidence>
<dbReference type="KEGG" id="aacx:DEACI_2885"/>
<dbReference type="PANTHER" id="PTHR43273:SF3">
    <property type="entry name" value="ANAEROBIC SULFATASE-MATURATING ENZYME HOMOLOG ASLB-RELATED"/>
    <property type="match status" value="1"/>
</dbReference>
<reference evidence="9" key="1">
    <citation type="submission" date="2014-11" db="EMBL/GenBank/DDBJ databases">
        <authorList>
            <person name="Hornung B.V."/>
        </authorList>
    </citation>
    <scope>NUCLEOTIDE SEQUENCE</scope>
    <source>
        <strain evidence="9">INE</strain>
    </source>
</reference>
<dbReference type="InterPro" id="IPR023885">
    <property type="entry name" value="4Fe4S-binding_SPASM_dom"/>
</dbReference>
<evidence type="ECO:0000259" key="7">
    <source>
        <dbReference type="PROSITE" id="PS51918"/>
    </source>
</evidence>
<proteinExistence type="inferred from homology"/>
<keyword evidence="10" id="KW-1185">Reference proteome</keyword>
<dbReference type="EMBL" id="CDGJ01000058">
    <property type="protein sequence ID" value="CEJ07570.1"/>
    <property type="molecule type" value="Genomic_DNA"/>
</dbReference>
<dbReference type="GO" id="GO:0046872">
    <property type="term" value="F:metal ion binding"/>
    <property type="evidence" value="ECO:0007669"/>
    <property type="project" value="UniProtKB-KW"/>
</dbReference>
<dbReference type="SFLD" id="SFLDS00029">
    <property type="entry name" value="Radical_SAM"/>
    <property type="match status" value="1"/>
</dbReference>
<dbReference type="PANTHER" id="PTHR43273">
    <property type="entry name" value="ANAEROBIC SULFATASE-MATURATING ENZYME HOMOLOG ASLB-RELATED"/>
    <property type="match status" value="1"/>
</dbReference>
<dbReference type="Gene3D" id="3.20.20.70">
    <property type="entry name" value="Aldolase class I"/>
    <property type="match status" value="1"/>
</dbReference>
<comment type="cofactor">
    <cofactor evidence="1">
        <name>[4Fe-4S] cluster</name>
        <dbReference type="ChEBI" id="CHEBI:49883"/>
    </cofactor>
</comment>
<organism evidence="8">
    <name type="scientific">Acididesulfobacillus acetoxydans</name>
    <dbReference type="NCBI Taxonomy" id="1561005"/>
    <lineage>
        <taxon>Bacteria</taxon>
        <taxon>Bacillati</taxon>
        <taxon>Bacillota</taxon>
        <taxon>Clostridia</taxon>
        <taxon>Eubacteriales</taxon>
        <taxon>Peptococcaceae</taxon>
        <taxon>Acididesulfobacillus</taxon>
    </lineage>
</organism>
<evidence type="ECO:0000256" key="3">
    <source>
        <dbReference type="ARBA" id="ARBA00022723"/>
    </source>
</evidence>
<keyword evidence="4" id="KW-0408">Iron</keyword>
<evidence type="ECO:0000313" key="8">
    <source>
        <dbReference type="EMBL" id="CAA7602212.1"/>
    </source>
</evidence>
<evidence type="ECO:0000313" key="10">
    <source>
        <dbReference type="Proteomes" id="UP001071230"/>
    </source>
</evidence>
<dbReference type="InterPro" id="IPR007197">
    <property type="entry name" value="rSAM"/>
</dbReference>
<dbReference type="GO" id="GO:0051536">
    <property type="term" value="F:iron-sulfur cluster binding"/>
    <property type="evidence" value="ECO:0007669"/>
    <property type="project" value="UniProtKB-KW"/>
</dbReference>
<dbReference type="Pfam" id="PF04055">
    <property type="entry name" value="Radical_SAM"/>
    <property type="match status" value="1"/>
</dbReference>
<keyword evidence="3" id="KW-0479">Metal-binding</keyword>
<dbReference type="EMBL" id="LR746496">
    <property type="protein sequence ID" value="CAA7602212.1"/>
    <property type="molecule type" value="Genomic_DNA"/>
</dbReference>
<dbReference type="AlphaFoldDB" id="A0A8S0WGU8"/>
<dbReference type="Proteomes" id="UP000836597">
    <property type="component" value="Chromosome"/>
</dbReference>
<name>A0A8S0WGU8_9FIRM</name>
<dbReference type="CDD" id="cd01335">
    <property type="entry name" value="Radical_SAM"/>
    <property type="match status" value="1"/>
</dbReference>
<dbReference type="SFLD" id="SFLDG01386">
    <property type="entry name" value="main_SPASM_domain-containing"/>
    <property type="match status" value="1"/>
</dbReference>
<dbReference type="InterPro" id="IPR058240">
    <property type="entry name" value="rSAM_sf"/>
</dbReference>
<sequence>MYYSRYNLLLTMKENPEFPYAIMNSLAGSFDLVRQQEYEKLQEIKKDGSSSDPQFADYLLSRGYLYRTREEEEAELQRRWPEFQKALHETEPQVLLVPTYACNLACTYCYQNGIKQKTQLMTREVADAFFDRLAEQFPATKPFITLFGGEALNAAPRQMEIVDYIVKRAAAGGYAIAAVTNGYDLAEYLDILQQARIKEIQVTLDGPQPVHDRRRHTANGKGTYDKIMVGLTEAIGRGVPINLRAVVDKSNFADLVQLAEDLEARGWLDLPASRFKTQIGRNYELFECYASPQHLLDQAEHWALFLELAEKYPILKKFHRPEFKGINHLVQSGELYLPSYDTCPAAKTEWVFDLYGDIYGCTATTGQDEYKLGTFYPVYALQEKEVKEWQERSILSIPECRECEVGLICGGGCGAIAKDRRGKVLAPDCHPIKEILNLGLQYYGDELLTMGH</sequence>
<feature type="domain" description="Radical SAM core" evidence="7">
    <location>
        <begin position="88"/>
        <end position="322"/>
    </location>
</feature>
<evidence type="ECO:0000313" key="9">
    <source>
        <dbReference type="EMBL" id="CEJ07570.1"/>
    </source>
</evidence>
<dbReference type="InterPro" id="IPR023867">
    <property type="entry name" value="Sulphatase_maturase_rSAM"/>
</dbReference>
<keyword evidence="2" id="KW-0949">S-adenosyl-L-methionine</keyword>
<dbReference type="GO" id="GO:0016491">
    <property type="term" value="F:oxidoreductase activity"/>
    <property type="evidence" value="ECO:0007669"/>
    <property type="project" value="InterPro"/>
</dbReference>
<dbReference type="NCBIfam" id="TIGR04085">
    <property type="entry name" value="rSAM_more_4Fe4S"/>
    <property type="match status" value="1"/>
</dbReference>
<dbReference type="Proteomes" id="UP001071230">
    <property type="component" value="Unassembled WGS sequence"/>
</dbReference>
<dbReference type="SFLD" id="SFLDG01384">
    <property type="entry name" value="thioether_bond_formation_requi"/>
    <property type="match status" value="1"/>
</dbReference>
<evidence type="ECO:0000256" key="1">
    <source>
        <dbReference type="ARBA" id="ARBA00001966"/>
    </source>
</evidence>
<dbReference type="RefSeq" id="WP_240985618.1">
    <property type="nucleotide sequence ID" value="NZ_CDGJ01000058.1"/>
</dbReference>
<evidence type="ECO:0000256" key="6">
    <source>
        <dbReference type="ARBA" id="ARBA00023601"/>
    </source>
</evidence>
<dbReference type="PROSITE" id="PS51918">
    <property type="entry name" value="RADICAL_SAM"/>
    <property type="match status" value="1"/>
</dbReference>
<dbReference type="SFLD" id="SFLDG01067">
    <property type="entry name" value="SPASM/twitch_domain_containing"/>
    <property type="match status" value="1"/>
</dbReference>
<dbReference type="SUPFAM" id="SSF102114">
    <property type="entry name" value="Radical SAM enzymes"/>
    <property type="match status" value="1"/>
</dbReference>
<protein>
    <submittedName>
        <fullName evidence="8">4Fe4S-binding SPASM domain protein</fullName>
    </submittedName>
    <submittedName>
        <fullName evidence="9">Radical SAM domain protein</fullName>
    </submittedName>
</protein>
<accession>A0A8S0WGU8</accession>
<dbReference type="InterPro" id="IPR013785">
    <property type="entry name" value="Aldolase_TIM"/>
</dbReference>